<evidence type="ECO:0000256" key="4">
    <source>
        <dbReference type="ARBA" id="ARBA00023136"/>
    </source>
</evidence>
<keyword evidence="4 5" id="KW-0472">Membrane</keyword>
<feature type="domain" description="PAC" evidence="7">
    <location>
        <begin position="417"/>
        <end position="469"/>
    </location>
</feature>
<evidence type="ECO:0000259" key="10">
    <source>
        <dbReference type="PROSITE" id="PS50887"/>
    </source>
</evidence>
<dbReference type="PROSITE" id="PS50839">
    <property type="entry name" value="CHASE"/>
    <property type="match status" value="1"/>
</dbReference>
<dbReference type="Pfam" id="PF13426">
    <property type="entry name" value="PAS_9"/>
    <property type="match status" value="1"/>
</dbReference>
<dbReference type="Gene3D" id="3.30.70.270">
    <property type="match status" value="1"/>
</dbReference>
<evidence type="ECO:0000256" key="5">
    <source>
        <dbReference type="SAM" id="Phobius"/>
    </source>
</evidence>
<evidence type="ECO:0000256" key="2">
    <source>
        <dbReference type="ARBA" id="ARBA00022692"/>
    </source>
</evidence>
<dbReference type="SUPFAM" id="SSF55073">
    <property type="entry name" value="Nucleotide cyclase"/>
    <property type="match status" value="1"/>
</dbReference>
<dbReference type="Pfam" id="PF00990">
    <property type="entry name" value="GGDEF"/>
    <property type="match status" value="1"/>
</dbReference>
<dbReference type="CDD" id="cd01948">
    <property type="entry name" value="EAL"/>
    <property type="match status" value="1"/>
</dbReference>
<dbReference type="PROSITE" id="PS50887">
    <property type="entry name" value="GGDEF"/>
    <property type="match status" value="1"/>
</dbReference>
<dbReference type="InterPro" id="IPR001610">
    <property type="entry name" value="PAC"/>
</dbReference>
<evidence type="ECO:0000259" key="6">
    <source>
        <dbReference type="PROSITE" id="PS50112"/>
    </source>
</evidence>
<feature type="domain" description="EAL" evidence="9">
    <location>
        <begin position="648"/>
        <end position="902"/>
    </location>
</feature>
<dbReference type="Gene3D" id="3.20.20.450">
    <property type="entry name" value="EAL domain"/>
    <property type="match status" value="1"/>
</dbReference>
<reference evidence="11 12" key="1">
    <citation type="submission" date="2018-03" db="EMBL/GenBank/DDBJ databases">
        <title>Whole genome analyses suggest that Burkholderia sensu lato contains two further novel genera in the rhizoxinica-symbiotica group Mycetohabitans gen. nov., and Trinickia gen. nov.: implications for the evolution of diazotrophy and nodulation in the Burkholderiaceae.</title>
        <authorList>
            <person name="Estrada De Los Santos P."/>
            <person name="Palmer M."/>
            <person name="Chavez-Ramirez B."/>
            <person name="Steenkamp E.T."/>
            <person name="Hirsch A.M."/>
            <person name="Manyaka P."/>
            <person name="Maluk M."/>
            <person name="Lafos M."/>
            <person name="Crook M."/>
            <person name="Gross E."/>
            <person name="Simon M.F."/>
            <person name="Bueno Dos Reis Junior F."/>
            <person name="Poole P.S."/>
            <person name="Venter S.N."/>
            <person name="James E.K."/>
        </authorList>
    </citation>
    <scope>NUCLEOTIDE SEQUENCE [LARGE SCALE GENOMIC DNA]</scope>
    <source>
        <strain evidence="11 12">JPY-366</strain>
    </source>
</reference>
<dbReference type="PANTHER" id="PTHR44757">
    <property type="entry name" value="DIGUANYLATE CYCLASE DGCP"/>
    <property type="match status" value="1"/>
</dbReference>
<keyword evidence="3 5" id="KW-1133">Transmembrane helix</keyword>
<dbReference type="InterPro" id="IPR052155">
    <property type="entry name" value="Biofilm_reg_signaling"/>
</dbReference>
<dbReference type="SUPFAM" id="SSF141868">
    <property type="entry name" value="EAL domain-like"/>
    <property type="match status" value="1"/>
</dbReference>
<dbReference type="InterPro" id="IPR035919">
    <property type="entry name" value="EAL_sf"/>
</dbReference>
<dbReference type="InterPro" id="IPR043128">
    <property type="entry name" value="Rev_trsase/Diguanyl_cyclase"/>
</dbReference>
<dbReference type="SMART" id="SM00086">
    <property type="entry name" value="PAC"/>
    <property type="match status" value="1"/>
</dbReference>
<dbReference type="PROSITE" id="PS50113">
    <property type="entry name" value="PAC"/>
    <property type="match status" value="1"/>
</dbReference>
<protein>
    <submittedName>
        <fullName evidence="11">Bifunctional diguanylate cyclase/phosphodiesterase</fullName>
    </submittedName>
</protein>
<dbReference type="FunFam" id="3.20.20.450:FF:000001">
    <property type="entry name" value="Cyclic di-GMP phosphodiesterase yahA"/>
    <property type="match status" value="1"/>
</dbReference>
<dbReference type="PROSITE" id="PS50883">
    <property type="entry name" value="EAL"/>
    <property type="match status" value="1"/>
</dbReference>
<dbReference type="GO" id="GO:0016020">
    <property type="term" value="C:membrane"/>
    <property type="evidence" value="ECO:0007669"/>
    <property type="project" value="UniProtKB-SubCell"/>
</dbReference>
<dbReference type="Gene3D" id="3.30.450.350">
    <property type="entry name" value="CHASE domain"/>
    <property type="match status" value="1"/>
</dbReference>
<dbReference type="SMART" id="SM00267">
    <property type="entry name" value="GGDEF"/>
    <property type="match status" value="1"/>
</dbReference>
<dbReference type="Proteomes" id="UP000240638">
    <property type="component" value="Unassembled WGS sequence"/>
</dbReference>
<dbReference type="PROSITE" id="PS50112">
    <property type="entry name" value="PAS"/>
    <property type="match status" value="1"/>
</dbReference>
<comment type="caution">
    <text evidence="11">The sequence shown here is derived from an EMBL/GenBank/DDBJ whole genome shotgun (WGS) entry which is preliminary data.</text>
</comment>
<dbReference type="InterPro" id="IPR001633">
    <property type="entry name" value="EAL_dom"/>
</dbReference>
<organism evidence="11 12">
    <name type="scientific">Trinickia symbiotica</name>
    <dbReference type="NCBI Taxonomy" id="863227"/>
    <lineage>
        <taxon>Bacteria</taxon>
        <taxon>Pseudomonadati</taxon>
        <taxon>Pseudomonadota</taxon>
        <taxon>Betaproteobacteria</taxon>
        <taxon>Burkholderiales</taxon>
        <taxon>Burkholderiaceae</taxon>
        <taxon>Trinickia</taxon>
    </lineage>
</organism>
<feature type="transmembrane region" description="Helical" evidence="5">
    <location>
        <begin position="308"/>
        <end position="328"/>
    </location>
</feature>
<feature type="domain" description="CHASE" evidence="8">
    <location>
        <begin position="71"/>
        <end position="291"/>
    </location>
</feature>
<evidence type="ECO:0000313" key="11">
    <source>
        <dbReference type="EMBL" id="PTB20869.1"/>
    </source>
</evidence>
<keyword evidence="2 5" id="KW-0812">Transmembrane</keyword>
<dbReference type="EMBL" id="PYUC01000004">
    <property type="protein sequence ID" value="PTB20869.1"/>
    <property type="molecule type" value="Genomic_DNA"/>
</dbReference>
<dbReference type="Pfam" id="PF00563">
    <property type="entry name" value="EAL"/>
    <property type="match status" value="1"/>
</dbReference>
<dbReference type="InterPro" id="IPR000014">
    <property type="entry name" value="PAS"/>
</dbReference>
<dbReference type="SUPFAM" id="SSF55785">
    <property type="entry name" value="PYP-like sensor domain (PAS domain)"/>
    <property type="match status" value="1"/>
</dbReference>
<comment type="subcellular location">
    <subcellularLocation>
        <location evidence="1">Membrane</location>
    </subcellularLocation>
</comment>
<dbReference type="NCBIfam" id="TIGR00254">
    <property type="entry name" value="GGDEF"/>
    <property type="match status" value="1"/>
</dbReference>
<dbReference type="InterPro" id="IPR000700">
    <property type="entry name" value="PAS-assoc_C"/>
</dbReference>
<dbReference type="GO" id="GO:0007165">
    <property type="term" value="P:signal transduction"/>
    <property type="evidence" value="ECO:0007669"/>
    <property type="project" value="UniProtKB-ARBA"/>
</dbReference>
<dbReference type="AlphaFoldDB" id="A0A2T3XWH4"/>
<dbReference type="InterPro" id="IPR042240">
    <property type="entry name" value="CHASE_sf"/>
</dbReference>
<proteinExistence type="predicted"/>
<dbReference type="Pfam" id="PF03924">
    <property type="entry name" value="CHASE"/>
    <property type="match status" value="1"/>
</dbReference>
<evidence type="ECO:0000256" key="1">
    <source>
        <dbReference type="ARBA" id="ARBA00004370"/>
    </source>
</evidence>
<evidence type="ECO:0000259" key="9">
    <source>
        <dbReference type="PROSITE" id="PS50883"/>
    </source>
</evidence>
<accession>A0A2T3XWH4</accession>
<dbReference type="RefSeq" id="WP_107150284.1">
    <property type="nucleotide sequence ID" value="NZ_PYUC01000004.1"/>
</dbReference>
<feature type="domain" description="GGDEF" evidence="10">
    <location>
        <begin position="501"/>
        <end position="639"/>
    </location>
</feature>
<gene>
    <name evidence="11" type="ORF">C9I57_08980</name>
</gene>
<dbReference type="CDD" id="cd01949">
    <property type="entry name" value="GGDEF"/>
    <property type="match status" value="1"/>
</dbReference>
<sequence length="902" mass="99578">MIRARLVLLPLVILLAGLGITWAVWNHERQASRHELLAQFNFELGDAVGRIEQRMAAYEQLLRGVQALFVATGTMDRARFHDYVNSVSSDANFSGIQALGLVQWVPAAGKAAHIAMMRDTVDREYTIVPAGTRESYAPIVQREPPTDRRRRVLGFDAWAISARRLALEKSRDSSLAVVSGKVQLAVDSGDETQPGFVIYLPVYAQGVPLDTIEQRRAGLIGWVYASFRMRDVIASLYGQLSPGLSLTIYDGVEPTDASLLYRSPNTNKRPLAQGLSSNEYLVVGGHEWVLSMVALDGFQDRFERDSQALILVTGTGLSFLLALLAWVMGTGRNRAMRLASAMTKELRISAVAFESMEGMMVTDASGRILRVNSAFTACTGYTAEELVGKMPSILRSDRHDKAFYRDMWDTIHRTGGWQGEIWDRRKNGEIYPKWLTITAVRGDDGNVTHYVGTHNDITERKIAEERIKELAFFDALTRLPNRRLLWDRLRQAIAVSAQNETCGGLLFIDLDNFKTLNDTLGHDKGDMLLQQTAQRLLACVREGDTVARVGGDEFVLVVGSLSANEQDAAGQIEAIGEKILAMLGKPYQLEGADHRSTASIGATMFRGHQATIEELLKQADLAMYKSKERGRNAMCFFDPTMQTVVVERVAMEAALRRGIDEAQFLLHYQAQVGAGNRVTGAEALVRWQHPERGIVAPAEFIALAEESGLVLPLGYKVLEDACARLARWSGEPGLAHLTLAVNVSAQQFRQPGFVGDVLSIIGRTGADPNRLKLELTESVVVDNVQDIINKMAALKAVGVSFSLDDFGIGYSSLSYLKQLPLDELKIDRSFVRDILIDPNDAVIARTIVALAQSLGLDVIAEGVENEAQRDFLERAGCHAWQGYFFCRPVPVAEFEAFASRNG</sequence>
<dbReference type="SMART" id="SM00091">
    <property type="entry name" value="PAS"/>
    <property type="match status" value="1"/>
</dbReference>
<evidence type="ECO:0000259" key="8">
    <source>
        <dbReference type="PROSITE" id="PS50839"/>
    </source>
</evidence>
<dbReference type="SMART" id="SM01079">
    <property type="entry name" value="CHASE"/>
    <property type="match status" value="1"/>
</dbReference>
<dbReference type="Gene3D" id="3.30.450.20">
    <property type="entry name" value="PAS domain"/>
    <property type="match status" value="1"/>
</dbReference>
<dbReference type="NCBIfam" id="TIGR00229">
    <property type="entry name" value="sensory_box"/>
    <property type="match status" value="1"/>
</dbReference>
<dbReference type="GO" id="GO:0003824">
    <property type="term" value="F:catalytic activity"/>
    <property type="evidence" value="ECO:0007669"/>
    <property type="project" value="UniProtKB-ARBA"/>
</dbReference>
<evidence type="ECO:0000259" key="7">
    <source>
        <dbReference type="PROSITE" id="PS50113"/>
    </source>
</evidence>
<name>A0A2T3XWH4_9BURK</name>
<dbReference type="InterPro" id="IPR029787">
    <property type="entry name" value="Nucleotide_cyclase"/>
</dbReference>
<dbReference type="PANTHER" id="PTHR44757:SF2">
    <property type="entry name" value="BIOFILM ARCHITECTURE MAINTENANCE PROTEIN MBAA"/>
    <property type="match status" value="1"/>
</dbReference>
<dbReference type="InterPro" id="IPR000160">
    <property type="entry name" value="GGDEF_dom"/>
</dbReference>
<dbReference type="SMART" id="SM00052">
    <property type="entry name" value="EAL"/>
    <property type="match status" value="1"/>
</dbReference>
<dbReference type="CDD" id="cd00130">
    <property type="entry name" value="PAS"/>
    <property type="match status" value="1"/>
</dbReference>
<dbReference type="InterPro" id="IPR035965">
    <property type="entry name" value="PAS-like_dom_sf"/>
</dbReference>
<evidence type="ECO:0000313" key="12">
    <source>
        <dbReference type="Proteomes" id="UP000240638"/>
    </source>
</evidence>
<evidence type="ECO:0000256" key="3">
    <source>
        <dbReference type="ARBA" id="ARBA00022989"/>
    </source>
</evidence>
<dbReference type="InterPro" id="IPR006189">
    <property type="entry name" value="CHASE_dom"/>
</dbReference>
<feature type="domain" description="PAS" evidence="6">
    <location>
        <begin position="344"/>
        <end position="389"/>
    </location>
</feature>